<evidence type="ECO:0000256" key="8">
    <source>
        <dbReference type="ARBA" id="ARBA00022553"/>
    </source>
</evidence>
<dbReference type="AlphaFoldDB" id="A0A090MM33"/>
<evidence type="ECO:0000256" key="3">
    <source>
        <dbReference type="ARBA" id="ARBA00008746"/>
    </source>
</evidence>
<reference evidence="20 21" key="1">
    <citation type="journal article" date="2014" name="Genome Announc.">
        <title>Genome Sequence of Afipia felis Strain 76713, Isolated in Hospital Water Using an Amoeba Co-Culture Procedure.</title>
        <authorList>
            <person name="Benamar S."/>
            <person name="La Scola B."/>
            <person name="Croce O."/>
        </authorList>
    </citation>
    <scope>NUCLEOTIDE SEQUENCE [LARGE SCALE GENOMIC DNA]</scope>
    <source>
        <strain evidence="20 21">76713</strain>
    </source>
</reference>
<evidence type="ECO:0000313" key="20">
    <source>
        <dbReference type="EMBL" id="CEG06744.1"/>
    </source>
</evidence>
<dbReference type="OrthoDB" id="391538at2"/>
<comment type="function">
    <text evidence="1">Mediates magnesium influx to the cytosol.</text>
</comment>
<gene>
    <name evidence="20" type="primary">mgtB_1</name>
    <name evidence="20" type="ORF">BN961_00114</name>
</gene>
<dbReference type="SFLD" id="SFLDG00002">
    <property type="entry name" value="C1.7:_P-type_atpase_like"/>
    <property type="match status" value="1"/>
</dbReference>
<proteinExistence type="inferred from homology"/>
<dbReference type="GO" id="GO:0016887">
    <property type="term" value="F:ATP hydrolysis activity"/>
    <property type="evidence" value="ECO:0007669"/>
    <property type="project" value="InterPro"/>
</dbReference>
<keyword evidence="15 18" id="KW-0472">Membrane</keyword>
<dbReference type="NCBIfam" id="TIGR01524">
    <property type="entry name" value="ATPase-IIIB_Mg"/>
    <property type="match status" value="1"/>
</dbReference>
<accession>A0A090MM33</accession>
<evidence type="ECO:0000256" key="12">
    <source>
        <dbReference type="ARBA" id="ARBA00022842"/>
    </source>
</evidence>
<dbReference type="InterPro" id="IPR044492">
    <property type="entry name" value="P_typ_ATPase_HD_dom"/>
</dbReference>
<keyword evidence="7" id="KW-0997">Cell inner membrane</keyword>
<dbReference type="InterPro" id="IPR023299">
    <property type="entry name" value="ATPase_P-typ_cyto_dom_N"/>
</dbReference>
<evidence type="ECO:0000256" key="15">
    <source>
        <dbReference type="ARBA" id="ARBA00023136"/>
    </source>
</evidence>
<organism evidence="20 21">
    <name type="scientific">Afipia felis</name>
    <name type="common">Cat scratch disease bacillus</name>
    <dbReference type="NCBI Taxonomy" id="1035"/>
    <lineage>
        <taxon>Bacteria</taxon>
        <taxon>Pseudomonadati</taxon>
        <taxon>Pseudomonadota</taxon>
        <taxon>Alphaproteobacteria</taxon>
        <taxon>Hyphomicrobiales</taxon>
        <taxon>Nitrobacteraceae</taxon>
        <taxon>Afipia</taxon>
    </lineage>
</organism>
<keyword evidence="9 18" id="KW-0812">Transmembrane</keyword>
<keyword evidence="14 18" id="KW-1133">Transmembrane helix</keyword>
<dbReference type="SFLD" id="SFLDF00027">
    <property type="entry name" value="p-type_atpase"/>
    <property type="match status" value="1"/>
</dbReference>
<keyword evidence="10" id="KW-0547">Nucleotide-binding</keyword>
<feature type="transmembrane region" description="Helical" evidence="18">
    <location>
        <begin position="785"/>
        <end position="806"/>
    </location>
</feature>
<dbReference type="SUPFAM" id="SSF81665">
    <property type="entry name" value="Calcium ATPase, transmembrane domain M"/>
    <property type="match status" value="1"/>
</dbReference>
<keyword evidence="11" id="KW-0067">ATP-binding</keyword>
<dbReference type="GO" id="GO:0005524">
    <property type="term" value="F:ATP binding"/>
    <property type="evidence" value="ECO:0007669"/>
    <property type="project" value="UniProtKB-KW"/>
</dbReference>
<evidence type="ECO:0000256" key="2">
    <source>
        <dbReference type="ARBA" id="ARBA00004429"/>
    </source>
</evidence>
<keyword evidence="13" id="KW-1278">Translocase</keyword>
<dbReference type="PROSITE" id="PS00154">
    <property type="entry name" value="ATPASE_E1_E2"/>
    <property type="match status" value="1"/>
</dbReference>
<evidence type="ECO:0000256" key="10">
    <source>
        <dbReference type="ARBA" id="ARBA00022741"/>
    </source>
</evidence>
<dbReference type="InterPro" id="IPR001757">
    <property type="entry name" value="P_typ_ATPase"/>
</dbReference>
<comment type="catalytic activity">
    <reaction evidence="17">
        <text>Mg(2+)(out) + ATP + H2O = Mg(2+)(in) + ADP + phosphate + H(+)</text>
        <dbReference type="Rhea" id="RHEA:10260"/>
        <dbReference type="ChEBI" id="CHEBI:15377"/>
        <dbReference type="ChEBI" id="CHEBI:15378"/>
        <dbReference type="ChEBI" id="CHEBI:18420"/>
        <dbReference type="ChEBI" id="CHEBI:30616"/>
        <dbReference type="ChEBI" id="CHEBI:43474"/>
        <dbReference type="ChEBI" id="CHEBI:456216"/>
        <dbReference type="EC" id="7.2.2.14"/>
    </reaction>
</comment>
<dbReference type="NCBIfam" id="TIGR01494">
    <property type="entry name" value="ATPase_P-type"/>
    <property type="match status" value="2"/>
</dbReference>
<dbReference type="InterPro" id="IPR008250">
    <property type="entry name" value="ATPase_P-typ_transduc_dom_A_sf"/>
</dbReference>
<feature type="domain" description="Cation-transporting P-type ATPase N-terminal" evidence="19">
    <location>
        <begin position="11"/>
        <end position="84"/>
    </location>
</feature>
<dbReference type="Gene3D" id="2.70.150.10">
    <property type="entry name" value="Calcium-transporting ATPase, cytoplasmic transduction domain A"/>
    <property type="match status" value="1"/>
</dbReference>
<feature type="transmembrane region" description="Helical" evidence="18">
    <location>
        <begin position="246"/>
        <end position="264"/>
    </location>
</feature>
<dbReference type="SFLD" id="SFLDS00003">
    <property type="entry name" value="Haloacid_Dehalogenase"/>
    <property type="match status" value="1"/>
</dbReference>
<evidence type="ECO:0000256" key="1">
    <source>
        <dbReference type="ARBA" id="ARBA00003954"/>
    </source>
</evidence>
<evidence type="ECO:0000256" key="14">
    <source>
        <dbReference type="ARBA" id="ARBA00022989"/>
    </source>
</evidence>
<evidence type="ECO:0000313" key="21">
    <source>
        <dbReference type="Proteomes" id="UP000035762"/>
    </source>
</evidence>
<feature type="transmembrane region" description="Helical" evidence="18">
    <location>
        <begin position="276"/>
        <end position="300"/>
    </location>
</feature>
<comment type="caution">
    <text evidence="20">The sequence shown here is derived from an EMBL/GenBank/DDBJ whole genome shotgun (WGS) entry which is preliminary data.</text>
</comment>
<feature type="transmembrane region" description="Helical" evidence="18">
    <location>
        <begin position="812"/>
        <end position="830"/>
    </location>
</feature>
<evidence type="ECO:0000256" key="18">
    <source>
        <dbReference type="SAM" id="Phobius"/>
    </source>
</evidence>
<dbReference type="Gene3D" id="3.40.50.1000">
    <property type="entry name" value="HAD superfamily/HAD-like"/>
    <property type="match status" value="1"/>
</dbReference>
<dbReference type="InterPro" id="IPR059000">
    <property type="entry name" value="ATPase_P-type_domA"/>
</dbReference>
<dbReference type="InterPro" id="IPR006068">
    <property type="entry name" value="ATPase_P-typ_cation-transptr_C"/>
</dbReference>
<keyword evidence="8" id="KW-0597">Phosphoprotein</keyword>
<dbReference type="SUPFAM" id="SSF56784">
    <property type="entry name" value="HAD-like"/>
    <property type="match status" value="1"/>
</dbReference>
<dbReference type="Proteomes" id="UP000035762">
    <property type="component" value="Unassembled WGS sequence"/>
</dbReference>
<evidence type="ECO:0000256" key="6">
    <source>
        <dbReference type="ARBA" id="ARBA00022475"/>
    </source>
</evidence>
<evidence type="ECO:0000256" key="16">
    <source>
        <dbReference type="ARBA" id="ARBA00029806"/>
    </source>
</evidence>
<keyword evidence="6" id="KW-1003">Cell membrane</keyword>
<dbReference type="PANTHER" id="PTHR42861">
    <property type="entry name" value="CALCIUM-TRANSPORTING ATPASE"/>
    <property type="match status" value="1"/>
</dbReference>
<dbReference type="GO" id="GO:0015444">
    <property type="term" value="F:P-type magnesium transporter activity"/>
    <property type="evidence" value="ECO:0007669"/>
    <property type="project" value="UniProtKB-EC"/>
</dbReference>
<keyword evidence="12" id="KW-0460">Magnesium</keyword>
<dbReference type="InterPro" id="IPR023214">
    <property type="entry name" value="HAD_sf"/>
</dbReference>
<comment type="subcellular location">
    <subcellularLocation>
        <location evidence="2">Cell inner membrane</location>
        <topology evidence="2">Multi-pass membrane protein</topology>
    </subcellularLocation>
</comment>
<dbReference type="RefSeq" id="WP_009337651.1">
    <property type="nucleotide sequence ID" value="NZ_CCAZ020000001.1"/>
</dbReference>
<dbReference type="InterPro" id="IPR006415">
    <property type="entry name" value="P-type_ATPase_IIIB"/>
</dbReference>
<evidence type="ECO:0000256" key="13">
    <source>
        <dbReference type="ARBA" id="ARBA00022967"/>
    </source>
</evidence>
<evidence type="ECO:0000256" key="9">
    <source>
        <dbReference type="ARBA" id="ARBA00022692"/>
    </source>
</evidence>
<dbReference type="Pfam" id="PF13246">
    <property type="entry name" value="Cation_ATPase"/>
    <property type="match status" value="1"/>
</dbReference>
<dbReference type="SUPFAM" id="SSF81660">
    <property type="entry name" value="Metal cation-transporting ATPase, ATP-binding domain N"/>
    <property type="match status" value="1"/>
</dbReference>
<dbReference type="SMART" id="SM00831">
    <property type="entry name" value="Cation_ATPase_N"/>
    <property type="match status" value="1"/>
</dbReference>
<sequence length="854" mass="91465">MSSNTITADDCFWTATNLDLASGVSSDTRGLSSQEATARLALYGPNEPVTSLRRSLLIKIGRRLIEPLTAILLLAALITGVMGDRESCVIIVVILTSSIALDLFQVQRAEAAVEALRKSVAVTAQVRRDGLYQTVLVRDIVPGDIIQLKAGGLVPADGVVLTSHDARTNEAILTGEPYAVEKRPGPSSGALPADAFNALFSGTCLVNGTAEMLVIRTGTQTRFGKISSSLQDQEAPTAFETGIHSLGVLILRLTGFLVLFVVLVQVSSHRFSLDSFLFAVALAVGLTPELLPMIVTVTLSKGAVYMAQRKVIVKKLSAIHDLGAMDILCTDKTGTLTEASIAYDGSFDCDGQKSADVEALLYLNCKLSRYAHNEMDDAVLKTATPAAVDGYLDAAPFDFERRRSSVLFTRAGTPTIVTKGTPESLILLCSKVQHADGSIRPLDASISNKLRALVEDRGAQGYRLLAVAWRAMPSDRTTIDIHDECDLILAGFASFLDPPKASAKDAIRELSEAGVNVKIISGDAKPVVRHLLGVFGWKSPQIISGDEIEQMSAPALEACVADIDAFVRTSPDQKMRIVRTLRRCGHTVGFLGDGINDAPAIHAADVGISVDTGTDVARAAADIILLAPDLGVLSAGIKEGRRTYANIMKYIRMATSSNFGNMLSMAFASLLLPFLPLTPLQILLNNLLYDLSETGIPFDRADKADVDKPHAWDMRSILRFTLVMGALSSLFDIATFALLRLVFALDVSAFRTAWFVESIASQILVIFIIRTVLSPLKSHPHEMLALTSLGALGCALVIALTPLGILAQLVPLPSMVVAAMMAMVGAYLLCAEAVKRTGAKWLYPPREISPKTAP</sequence>
<dbReference type="PRINTS" id="PR00120">
    <property type="entry name" value="HATPASE"/>
</dbReference>
<dbReference type="InterPro" id="IPR023298">
    <property type="entry name" value="ATPase_P-typ_TM_dom_sf"/>
</dbReference>
<comment type="similarity">
    <text evidence="3">Belongs to the cation transport ATPase (P-type) (TC 3.A.3) family. Type IIIB subfamily.</text>
</comment>
<evidence type="ECO:0000256" key="4">
    <source>
        <dbReference type="ARBA" id="ARBA00012786"/>
    </source>
</evidence>
<dbReference type="SUPFAM" id="SSF81653">
    <property type="entry name" value="Calcium ATPase, transduction domain A"/>
    <property type="match status" value="1"/>
</dbReference>
<dbReference type="EMBL" id="CCAZ020000001">
    <property type="protein sequence ID" value="CEG06744.1"/>
    <property type="molecule type" value="Genomic_DNA"/>
</dbReference>
<name>A0A090MM33_AFIFE</name>
<evidence type="ECO:0000256" key="7">
    <source>
        <dbReference type="ARBA" id="ARBA00022519"/>
    </source>
</evidence>
<dbReference type="Pfam" id="PF00122">
    <property type="entry name" value="E1-E2_ATPase"/>
    <property type="match status" value="1"/>
</dbReference>
<evidence type="ECO:0000259" key="19">
    <source>
        <dbReference type="SMART" id="SM00831"/>
    </source>
</evidence>
<evidence type="ECO:0000256" key="17">
    <source>
        <dbReference type="ARBA" id="ARBA00047295"/>
    </source>
</evidence>
<keyword evidence="21" id="KW-1185">Reference proteome</keyword>
<dbReference type="Pfam" id="PF00689">
    <property type="entry name" value="Cation_ATPase_C"/>
    <property type="match status" value="1"/>
</dbReference>
<dbReference type="GO" id="GO:0005886">
    <property type="term" value="C:plasma membrane"/>
    <property type="evidence" value="ECO:0007669"/>
    <property type="project" value="UniProtKB-SubCell"/>
</dbReference>
<dbReference type="Gene3D" id="1.20.1110.10">
    <property type="entry name" value="Calcium-transporting ATPase, transmembrane domain"/>
    <property type="match status" value="1"/>
</dbReference>
<dbReference type="Gene3D" id="3.40.1110.10">
    <property type="entry name" value="Calcium-transporting ATPase, cytoplasmic domain N"/>
    <property type="match status" value="1"/>
</dbReference>
<protein>
    <recommendedName>
        <fullName evidence="5">Magnesium-transporting ATPase, P-type 1</fullName>
        <ecNumber evidence="4">7.2.2.14</ecNumber>
    </recommendedName>
    <alternativeName>
        <fullName evidence="16">Mg(2+) transport ATPase, P-type 1</fullName>
    </alternativeName>
</protein>
<evidence type="ECO:0000256" key="11">
    <source>
        <dbReference type="ARBA" id="ARBA00022840"/>
    </source>
</evidence>
<dbReference type="Pfam" id="PF00690">
    <property type="entry name" value="Cation_ATPase_N"/>
    <property type="match status" value="1"/>
</dbReference>
<dbReference type="EC" id="7.2.2.14" evidence="4"/>
<dbReference type="STRING" id="1035.BN961_00114"/>
<dbReference type="PRINTS" id="PR00119">
    <property type="entry name" value="CATATPASE"/>
</dbReference>
<feature type="transmembrane region" description="Helical" evidence="18">
    <location>
        <begin position="754"/>
        <end position="773"/>
    </location>
</feature>
<feature type="transmembrane region" description="Helical" evidence="18">
    <location>
        <begin position="717"/>
        <end position="742"/>
    </location>
</feature>
<dbReference type="InterPro" id="IPR004014">
    <property type="entry name" value="ATPase_P-typ_cation-transptr_N"/>
</dbReference>
<evidence type="ECO:0000256" key="5">
    <source>
        <dbReference type="ARBA" id="ARBA00013555"/>
    </source>
</evidence>
<dbReference type="InterPro" id="IPR018303">
    <property type="entry name" value="ATPase_P-typ_P_site"/>
</dbReference>
<dbReference type="InterPro" id="IPR036412">
    <property type="entry name" value="HAD-like_sf"/>
</dbReference>